<dbReference type="EMBL" id="DVMJ01000074">
    <property type="protein sequence ID" value="HIU14150.1"/>
    <property type="molecule type" value="Genomic_DNA"/>
</dbReference>
<protein>
    <submittedName>
        <fullName evidence="1">Sporulation protein Cse60</fullName>
    </submittedName>
</protein>
<sequence length="62" mass="7387">MVYRVKLFDEEHELDLEDAINDFLDELEGEVIHIHYQVALCLNGNEMEYCYSALIEYLCKDE</sequence>
<gene>
    <name evidence="1" type="ORF">IAD15_08790</name>
</gene>
<dbReference type="Pfam" id="PF10957">
    <property type="entry name" value="Spore_Cse60"/>
    <property type="match status" value="1"/>
</dbReference>
<accession>A0A9D1HNZ4</accession>
<reference evidence="1" key="2">
    <citation type="journal article" date="2021" name="PeerJ">
        <title>Extensive microbial diversity within the chicken gut microbiome revealed by metagenomics and culture.</title>
        <authorList>
            <person name="Gilroy R."/>
            <person name="Ravi A."/>
            <person name="Getino M."/>
            <person name="Pursley I."/>
            <person name="Horton D.L."/>
            <person name="Alikhan N.F."/>
            <person name="Baker D."/>
            <person name="Gharbi K."/>
            <person name="Hall N."/>
            <person name="Watson M."/>
            <person name="Adriaenssens E.M."/>
            <person name="Foster-Nyarko E."/>
            <person name="Jarju S."/>
            <person name="Secka A."/>
            <person name="Antonio M."/>
            <person name="Oren A."/>
            <person name="Chaudhuri R.R."/>
            <person name="La Ragione R."/>
            <person name="Hildebrand F."/>
            <person name="Pallen M.J."/>
        </authorList>
    </citation>
    <scope>NUCLEOTIDE SEQUENCE</scope>
    <source>
        <strain evidence="1">CHK195-11698</strain>
    </source>
</reference>
<dbReference type="InterPro" id="IPR020296">
    <property type="entry name" value="Spore_Cse60"/>
</dbReference>
<evidence type="ECO:0000313" key="2">
    <source>
        <dbReference type="Proteomes" id="UP000824175"/>
    </source>
</evidence>
<organism evidence="1 2">
    <name type="scientific">Candidatus Fimiplasma intestinipullorum</name>
    <dbReference type="NCBI Taxonomy" id="2840825"/>
    <lineage>
        <taxon>Bacteria</taxon>
        <taxon>Bacillati</taxon>
        <taxon>Bacillota</taxon>
        <taxon>Clostridia</taxon>
        <taxon>Eubacteriales</taxon>
        <taxon>Candidatus Fimiplasma</taxon>
    </lineage>
</organism>
<name>A0A9D1HNZ4_9FIRM</name>
<reference evidence="1" key="1">
    <citation type="submission" date="2020-10" db="EMBL/GenBank/DDBJ databases">
        <authorList>
            <person name="Gilroy R."/>
        </authorList>
    </citation>
    <scope>NUCLEOTIDE SEQUENCE</scope>
    <source>
        <strain evidence="1">CHK195-11698</strain>
    </source>
</reference>
<dbReference type="AlphaFoldDB" id="A0A9D1HNZ4"/>
<evidence type="ECO:0000313" key="1">
    <source>
        <dbReference type="EMBL" id="HIU14150.1"/>
    </source>
</evidence>
<dbReference type="Proteomes" id="UP000824175">
    <property type="component" value="Unassembled WGS sequence"/>
</dbReference>
<comment type="caution">
    <text evidence="1">The sequence shown here is derived from an EMBL/GenBank/DDBJ whole genome shotgun (WGS) entry which is preliminary data.</text>
</comment>
<proteinExistence type="predicted"/>